<evidence type="ECO:0000313" key="4">
    <source>
        <dbReference type="Proteomes" id="UP000549052"/>
    </source>
</evidence>
<dbReference type="Pfam" id="PF07811">
    <property type="entry name" value="TadE"/>
    <property type="match status" value="1"/>
</dbReference>
<keyword evidence="1" id="KW-1133">Transmembrane helix</keyword>
<dbReference type="RefSeq" id="WP_182547982.1">
    <property type="nucleotide sequence ID" value="NZ_JACGXN010000001.1"/>
</dbReference>
<dbReference type="AlphaFoldDB" id="A0A839EIB2"/>
<comment type="caution">
    <text evidence="3">The sequence shown here is derived from an EMBL/GenBank/DDBJ whole genome shotgun (WGS) entry which is preliminary data.</text>
</comment>
<keyword evidence="1" id="KW-0812">Transmembrane</keyword>
<feature type="transmembrane region" description="Helical" evidence="1">
    <location>
        <begin position="40"/>
        <end position="59"/>
    </location>
</feature>
<proteinExistence type="predicted"/>
<organism evidence="3 4">
    <name type="scientific">Phyllobacterium myrsinacearum</name>
    <dbReference type="NCBI Taxonomy" id="28101"/>
    <lineage>
        <taxon>Bacteria</taxon>
        <taxon>Pseudomonadati</taxon>
        <taxon>Pseudomonadota</taxon>
        <taxon>Alphaproteobacteria</taxon>
        <taxon>Hyphomicrobiales</taxon>
        <taxon>Phyllobacteriaceae</taxon>
        <taxon>Phyllobacterium</taxon>
    </lineage>
</organism>
<keyword evidence="1" id="KW-0472">Membrane</keyword>
<evidence type="ECO:0000259" key="2">
    <source>
        <dbReference type="Pfam" id="PF07811"/>
    </source>
</evidence>
<sequence length="198" mass="21812">MPRGAVRVEAHEDSGLSRPARAVRKPTILSRFRKSNRGTVAIEFALIALPFFLLIFGVIEVSLSFTAEQVMSNAVDDISRQLRTGQLKPGDVSGSKLKTLVCDQLFMAEASCPDLVVDLQTYPTFKAVPTTIPLTSDRDVDTTGFKNSPGGAGTINQLRAFYRWPILTDVMKARIESTKGQGKTLLFSTTTWQNEPYL</sequence>
<dbReference type="EMBL" id="JACGXN010000001">
    <property type="protein sequence ID" value="MBA8877294.1"/>
    <property type="molecule type" value="Genomic_DNA"/>
</dbReference>
<gene>
    <name evidence="3" type="ORF">FHW16_000976</name>
</gene>
<name>A0A839EIB2_9HYPH</name>
<feature type="domain" description="TadE-like" evidence="2">
    <location>
        <begin position="38"/>
        <end position="80"/>
    </location>
</feature>
<accession>A0A839EIB2</accession>
<protein>
    <submittedName>
        <fullName evidence="3">Flp pilus assembly protein TadG</fullName>
    </submittedName>
</protein>
<keyword evidence="4" id="KW-1185">Reference proteome</keyword>
<evidence type="ECO:0000313" key="3">
    <source>
        <dbReference type="EMBL" id="MBA8877294.1"/>
    </source>
</evidence>
<dbReference type="InterPro" id="IPR012495">
    <property type="entry name" value="TadE-like_dom"/>
</dbReference>
<reference evidence="3 4" key="1">
    <citation type="submission" date="2020-07" db="EMBL/GenBank/DDBJ databases">
        <title>Genomic Encyclopedia of Type Strains, Phase IV (KMG-V): Genome sequencing to study the core and pangenomes of soil and plant-associated prokaryotes.</title>
        <authorList>
            <person name="Whitman W."/>
        </authorList>
    </citation>
    <scope>NUCLEOTIDE SEQUENCE [LARGE SCALE GENOMIC DNA]</scope>
    <source>
        <strain evidence="3 4">AN3</strain>
    </source>
</reference>
<evidence type="ECO:0000256" key="1">
    <source>
        <dbReference type="SAM" id="Phobius"/>
    </source>
</evidence>
<dbReference type="Proteomes" id="UP000549052">
    <property type="component" value="Unassembled WGS sequence"/>
</dbReference>